<dbReference type="Pfam" id="PF02801">
    <property type="entry name" value="Ketoacyl-synt_C"/>
    <property type="match status" value="1"/>
</dbReference>
<dbReference type="PROSITE" id="PS00012">
    <property type="entry name" value="PHOSPHOPANTETHEINE"/>
    <property type="match status" value="1"/>
</dbReference>
<dbReference type="InterPro" id="IPR014030">
    <property type="entry name" value="Ketoacyl_synth_N"/>
</dbReference>
<feature type="region of interest" description="Disordered" evidence="8">
    <location>
        <begin position="2398"/>
        <end position="2427"/>
    </location>
</feature>
<dbReference type="Pfam" id="PF00109">
    <property type="entry name" value="ketoacyl-synt"/>
    <property type="match status" value="1"/>
</dbReference>
<dbReference type="InterPro" id="IPR029063">
    <property type="entry name" value="SAM-dependent_MTases_sf"/>
</dbReference>
<evidence type="ECO:0000256" key="1">
    <source>
        <dbReference type="ARBA" id="ARBA00022450"/>
    </source>
</evidence>
<comment type="caution">
    <text evidence="12">The sequence shown here is derived from an EMBL/GenBank/DDBJ whole genome shotgun (WGS) entry which is preliminary data.</text>
</comment>
<dbReference type="PROSITE" id="PS00606">
    <property type="entry name" value="KS3_1"/>
    <property type="match status" value="1"/>
</dbReference>
<dbReference type="GO" id="GO:0006633">
    <property type="term" value="P:fatty acid biosynthetic process"/>
    <property type="evidence" value="ECO:0007669"/>
    <property type="project" value="InterPro"/>
</dbReference>
<dbReference type="OrthoDB" id="9778690at2"/>
<dbReference type="GO" id="GO:0004312">
    <property type="term" value="F:fatty acid synthase activity"/>
    <property type="evidence" value="ECO:0007669"/>
    <property type="project" value="TreeGrafter"/>
</dbReference>
<keyword evidence="4" id="KW-0521">NADP</keyword>
<dbReference type="InterPro" id="IPR049900">
    <property type="entry name" value="PKS_mFAS_DH"/>
</dbReference>
<organism evidence="12 13">
    <name type="scientific">Rhodovarius crocodyli</name>
    <dbReference type="NCBI Taxonomy" id="1979269"/>
    <lineage>
        <taxon>Bacteria</taxon>
        <taxon>Pseudomonadati</taxon>
        <taxon>Pseudomonadota</taxon>
        <taxon>Alphaproteobacteria</taxon>
        <taxon>Acetobacterales</taxon>
        <taxon>Roseomonadaceae</taxon>
        <taxon>Rhodovarius</taxon>
    </lineage>
</organism>
<dbReference type="InterPro" id="IPR016035">
    <property type="entry name" value="Acyl_Trfase/lysoPLipase"/>
</dbReference>
<dbReference type="Proteomes" id="UP000282957">
    <property type="component" value="Unassembled WGS sequence"/>
</dbReference>
<dbReference type="InterPro" id="IPR057326">
    <property type="entry name" value="KR_dom"/>
</dbReference>
<dbReference type="Gene3D" id="3.10.129.110">
    <property type="entry name" value="Polyketide synthase dehydratase"/>
    <property type="match status" value="1"/>
</dbReference>
<feature type="domain" description="Ketosynthase family 3 (KS3)" evidence="10">
    <location>
        <begin position="59"/>
        <end position="483"/>
    </location>
</feature>
<dbReference type="Gene3D" id="3.30.70.3290">
    <property type="match status" value="1"/>
</dbReference>
<dbReference type="GO" id="GO:0004315">
    <property type="term" value="F:3-oxoacyl-[acyl-carrier-protein] synthase activity"/>
    <property type="evidence" value="ECO:0007669"/>
    <property type="project" value="InterPro"/>
</dbReference>
<evidence type="ECO:0000256" key="2">
    <source>
        <dbReference type="ARBA" id="ARBA00022553"/>
    </source>
</evidence>
<dbReference type="InterPro" id="IPR020841">
    <property type="entry name" value="PKS_Beta-ketoAc_synthase_dom"/>
</dbReference>
<dbReference type="SMART" id="SM00829">
    <property type="entry name" value="PKS_ER"/>
    <property type="match status" value="1"/>
</dbReference>
<dbReference type="Gene3D" id="3.40.47.10">
    <property type="match status" value="1"/>
</dbReference>
<dbReference type="InterPro" id="IPR016039">
    <property type="entry name" value="Thiolase-like"/>
</dbReference>
<evidence type="ECO:0000313" key="12">
    <source>
        <dbReference type="EMBL" id="RVT97102.1"/>
    </source>
</evidence>
<reference evidence="12 13" key="1">
    <citation type="submission" date="2019-01" db="EMBL/GenBank/DDBJ databases">
        <authorList>
            <person name="Chen W.-M."/>
        </authorList>
    </citation>
    <scope>NUCLEOTIDE SEQUENCE [LARGE SCALE GENOMIC DNA]</scope>
    <source>
        <strain evidence="12 13">CCP-6</strain>
    </source>
</reference>
<dbReference type="InterPro" id="IPR018201">
    <property type="entry name" value="Ketoacyl_synth_AS"/>
</dbReference>
<dbReference type="InterPro" id="IPR013149">
    <property type="entry name" value="ADH-like_C"/>
</dbReference>
<evidence type="ECO:0000259" key="9">
    <source>
        <dbReference type="PROSITE" id="PS50075"/>
    </source>
</evidence>
<dbReference type="SUPFAM" id="SSF50129">
    <property type="entry name" value="GroES-like"/>
    <property type="match status" value="1"/>
</dbReference>
<dbReference type="SMART" id="SM00822">
    <property type="entry name" value="PKS_KR"/>
    <property type="match status" value="1"/>
</dbReference>
<dbReference type="Gene3D" id="3.40.50.150">
    <property type="entry name" value="Vaccinia Virus protein VP39"/>
    <property type="match status" value="1"/>
</dbReference>
<feature type="region of interest" description="C-terminal hotdog fold" evidence="7">
    <location>
        <begin position="1083"/>
        <end position="1228"/>
    </location>
</feature>
<keyword evidence="2" id="KW-0597">Phosphoprotein</keyword>
<gene>
    <name evidence="12" type="ORF">EOD42_11980</name>
</gene>
<dbReference type="PROSITE" id="PS52019">
    <property type="entry name" value="PKS_MFAS_DH"/>
    <property type="match status" value="1"/>
</dbReference>
<keyword evidence="1" id="KW-0596">Phosphopantetheine</keyword>
<evidence type="ECO:0000259" key="11">
    <source>
        <dbReference type="PROSITE" id="PS52019"/>
    </source>
</evidence>
<accession>A0A437MHJ3</accession>
<dbReference type="InterPro" id="IPR049551">
    <property type="entry name" value="PKS_DH_C"/>
</dbReference>
<dbReference type="PANTHER" id="PTHR43775:SF37">
    <property type="entry name" value="SI:DKEY-61P9.11"/>
    <property type="match status" value="1"/>
</dbReference>
<dbReference type="GO" id="GO:0031177">
    <property type="term" value="F:phosphopantetheine binding"/>
    <property type="evidence" value="ECO:0007669"/>
    <property type="project" value="InterPro"/>
</dbReference>
<feature type="domain" description="PKS/mFAS DH" evidence="11">
    <location>
        <begin position="953"/>
        <end position="1228"/>
    </location>
</feature>
<keyword evidence="13" id="KW-1185">Reference proteome</keyword>
<dbReference type="SMART" id="SM00823">
    <property type="entry name" value="PKS_PP"/>
    <property type="match status" value="1"/>
</dbReference>
<dbReference type="SUPFAM" id="SSF51735">
    <property type="entry name" value="NAD(P)-binding Rossmann-fold domains"/>
    <property type="match status" value="3"/>
</dbReference>
<dbReference type="InterPro" id="IPR014031">
    <property type="entry name" value="Ketoacyl_synth_C"/>
</dbReference>
<dbReference type="GO" id="GO:0016491">
    <property type="term" value="F:oxidoreductase activity"/>
    <property type="evidence" value="ECO:0007669"/>
    <property type="project" value="InterPro"/>
</dbReference>
<dbReference type="Pfam" id="PF16197">
    <property type="entry name" value="KAsynt_C_assoc"/>
    <property type="match status" value="1"/>
</dbReference>
<dbReference type="Pfam" id="PF21089">
    <property type="entry name" value="PKS_DH_N"/>
    <property type="match status" value="1"/>
</dbReference>
<dbReference type="InterPro" id="IPR016036">
    <property type="entry name" value="Malonyl_transacylase_ACP-bd"/>
</dbReference>
<dbReference type="PROSITE" id="PS52004">
    <property type="entry name" value="KS3_2"/>
    <property type="match status" value="1"/>
</dbReference>
<dbReference type="InterPro" id="IPR049552">
    <property type="entry name" value="PKS_DH_N"/>
</dbReference>
<evidence type="ECO:0000256" key="3">
    <source>
        <dbReference type="ARBA" id="ARBA00022679"/>
    </source>
</evidence>
<keyword evidence="6" id="KW-0012">Acyltransferase</keyword>
<dbReference type="InterPro" id="IPR001227">
    <property type="entry name" value="Ac_transferase_dom_sf"/>
</dbReference>
<feature type="active site" description="Proton acceptor; for dehydratase activity" evidence="7">
    <location>
        <position position="982"/>
    </location>
</feature>
<dbReference type="InterPro" id="IPR036291">
    <property type="entry name" value="NAD(P)-bd_dom_sf"/>
</dbReference>
<dbReference type="SUPFAM" id="SSF52151">
    <property type="entry name" value="FabD/lysophospholipase-like"/>
    <property type="match status" value="1"/>
</dbReference>
<sequence length="2427" mass="253736">MRCNKRSHGFQQDRPTTQQLLLRCKAPACDEKRDAYQRRHNQPMTSGSPPGGPRAPLPADAVAVVGLACRLPGAPDAQAFWQLLAEGRDAVTTVPADRFSIPFWHHPRRGEPGRGYTFAAGTLGEVHDFDAAAFGLSPREAAESDPQQRLILELVREAFEDAGWPEASVAGQDLGVYIGASTTDHSDLRQFDAASADRYMMTGAALSIIANRVTNIFDLHGPAMTIDTACSSALVALHHAAEALAAGNIPAAVVGGVNMLLSPFPFGGFARASMLSPTGRCHAFDSRADGYVRAEGGVVVVLKRLDRALADGDTVHGVILASNVNAAGRTIGLSLPNQKAQSALISSLLDRSGVDPARIRYYEAHGTGTAAGDPIEAHAIAAALSARRAGEKPLLIGSAKTNIGHTEAASGLVGLAKALLILRHGQVPPSINFEKPNPHIDFRGLNMKVAARRPQPLPGREDAVLGVNSFGFGGTNAGVLVTRGPEAAKRAPAAARRGLPPLLLSARSEGALRGLAGLWAQRLDGASAPEAAGLIRAQLRHRDWLPQRLALRAATPAELSERLAGFAAQQTVPDIAQGSAPRGRGVAFVFSGNGAQWAGMAQAAMLRNAAFRAAVKEADRHLKPLLGWSVARAMAQGVDDAMVAATDHAQPLLFAAQVGIVAALAEQGIEPSLVMGHSVGEVAAAWASGMLTLPAACKLIVARSHHQHMTRGQGRMAALGAGAEQAAPVLDACSLPGEAPLEIAAINAPGAITVAGPPAALARLDAAAREHRWSYIPLGLDYAFHSSTMDPVRAGLLKDLRGLKGRKARLPFISTVTGELLAPEECTPAYWWRNLREPVRFSAALGQALDSQPALFLEIGPNPVLQSYLREGLRNAGSEAGFGVTLSKRDVAGDPFPQIADRATVQGADPRAAAHFDGPALRRGLPAAPLERVPTPVPRTAERLRYTDPRRDHRLLGFRQGADAREWIRHLDLTVEPWLADHKLAGDPVFPAAGMLEMALAAGAARHPDAPALEVSEFIIMRALPLEKDRLRELRSRLDDEGQFTLESRRRLSDEPWSLHARGRVAEVPRLPSAPEPLPAEASRVITTEHLVAAASYAGLDYGPAFRPVARLAIEAAERHARAEFDLPPEAPDDEPFLLHPVRLDGAMQGMIGLLEDGGIEAGHGFVPVRMTRLVVRRGTPAASADIRLTVRGERSASADLVLRDAARQPVAVLEGCWVQKLRLPHRADPGQDIFHLRMMPALPAASPLAETAPALDITSVFDTLAAEDEAAEQTETALLLEGYVAAAEDESGELPPRADIWRQVLLEQPALAHELAWLAAAAEGVGAWPSPESASFETLAGLLAEGASRLAQEWPAGRPLRVLEVGAGPGPLTRRLGAALAATGRRVILHAAALPEGRPPQAPGEGVEFATSVWNPLGQEAAPLQADLVVGMLPSLRLHDAPGLLVALRQAVAPGGALLLAEALPGALWDFTLGRDSGWASPPGEDGWTEMLAEAGWQAAQVRRCVSSVLPAVLLAGHAAPALAARPPLPARRFMLLADAGAMPARAALAQAMQSRGIELLAGPAELGRAADIAPRAMQGAHLVVMLDPSLPDLAAALTATAHLAAAAQGSAAAMRLVTLGAEDGPATAAALAMARVLSNEMPSLKLRRIDMARDLPEGSGPRRLLAELLAENEPEAEVTLAQAGRLVPRLAQGLPPAPPAPGPRMLAVAHPGQLSSLHWVPMPEAPEPGPETVLVRVEAAGLNFRDVMWAQGLLPEETLLPGFAGPGLGIEMSGVVTAVPPGSPWKVGDAVFGFAPRAIAGRVQTRADALVRRPAHLPPAAAATVPVAFMTAVYALEEMARIEPDEVVLIHGGAGAVGLAALQVALNAGARVVATAGSPAKRAFLREAGAELVLDSRDPGFADALRAAGIAGVDIALNSLAGEAMERTLSLMKPFGRFIELGKRDYAENRRVALRPMRRNVSYFAVDVDELPRARPAVAARLLAGIAERLETGAFQPLPFAVKPAEEADAAFRALQASSHIGKLVIMPPPEAEGRAAVAWQPAGGVAVVVGGMQGFGHAAARWLRSQGAPRLALLSRRGEATPGAADALAALGEGARAFAVDATDGIALAATLAAIRAEMGPITTVVHAAAVFDDGTAAALDAARVARVMEAKLLVAEQLDALTAEDPVGLFLMFGSATVPVGSPGQAAYVAANAGLEALARRRQAMGRAALTVGWGPVLDTGVLAADATTAAGLARRLGAVALPAAQYLAALPAILDSGLPVAGVARIQWRQASGLLPVLKEPVFEAVIGGLPAEAEGEGADLADRVRGLPEAEALPVLRDAVRGELGRILRMPASSIAADAPLPGLGLDSLGGMELRTALERRMGMAVALSAVTEDLTADMLARRMLEALSKNPDEHALESRIAAYEPTAAANSEAPAKDAAE</sequence>
<dbReference type="EMBL" id="SACL01000003">
    <property type="protein sequence ID" value="RVT97102.1"/>
    <property type="molecule type" value="Genomic_DNA"/>
</dbReference>
<dbReference type="Pfam" id="PF08240">
    <property type="entry name" value="ADH_N"/>
    <property type="match status" value="1"/>
</dbReference>
<dbReference type="InterPro" id="IPR011032">
    <property type="entry name" value="GroES-like_sf"/>
</dbReference>
<evidence type="ECO:0000256" key="5">
    <source>
        <dbReference type="ARBA" id="ARBA00023268"/>
    </source>
</evidence>
<dbReference type="Pfam" id="PF00698">
    <property type="entry name" value="Acyl_transf_1"/>
    <property type="match status" value="1"/>
</dbReference>
<dbReference type="InterPro" id="IPR032821">
    <property type="entry name" value="PKS_assoc"/>
</dbReference>
<dbReference type="CDD" id="cd00833">
    <property type="entry name" value="PKS"/>
    <property type="match status" value="1"/>
</dbReference>
<evidence type="ECO:0000256" key="4">
    <source>
        <dbReference type="ARBA" id="ARBA00022857"/>
    </source>
</evidence>
<dbReference type="InterPro" id="IPR014043">
    <property type="entry name" value="Acyl_transferase_dom"/>
</dbReference>
<dbReference type="InterPro" id="IPR020807">
    <property type="entry name" value="PKS_DH"/>
</dbReference>
<dbReference type="PANTHER" id="PTHR43775">
    <property type="entry name" value="FATTY ACID SYNTHASE"/>
    <property type="match status" value="1"/>
</dbReference>
<dbReference type="Pfam" id="PF14765">
    <property type="entry name" value="PS-DH"/>
    <property type="match status" value="1"/>
</dbReference>
<dbReference type="InterPro" id="IPR009081">
    <property type="entry name" value="PP-bd_ACP"/>
</dbReference>
<evidence type="ECO:0000313" key="13">
    <source>
        <dbReference type="Proteomes" id="UP000282957"/>
    </source>
</evidence>
<feature type="region of interest" description="N-terminal hotdog fold" evidence="7">
    <location>
        <begin position="953"/>
        <end position="1072"/>
    </location>
</feature>
<proteinExistence type="predicted"/>
<dbReference type="SMART" id="SM00826">
    <property type="entry name" value="PKS_DH"/>
    <property type="match status" value="1"/>
</dbReference>
<dbReference type="SUPFAM" id="SSF53335">
    <property type="entry name" value="S-adenosyl-L-methionine-dependent methyltransferases"/>
    <property type="match status" value="1"/>
</dbReference>
<keyword evidence="5" id="KW-0511">Multifunctional enzyme</keyword>
<dbReference type="PROSITE" id="PS50075">
    <property type="entry name" value="CARRIER"/>
    <property type="match status" value="1"/>
</dbReference>
<protein>
    <submittedName>
        <fullName evidence="12">SDR family NAD(P)-dependent oxidoreductase</fullName>
    </submittedName>
</protein>
<dbReference type="InterPro" id="IPR013154">
    <property type="entry name" value="ADH-like_N"/>
</dbReference>
<evidence type="ECO:0000256" key="7">
    <source>
        <dbReference type="PROSITE-ProRule" id="PRU01363"/>
    </source>
</evidence>
<dbReference type="Pfam" id="PF08659">
    <property type="entry name" value="KR"/>
    <property type="match status" value="1"/>
</dbReference>
<dbReference type="Gene3D" id="1.10.1200.10">
    <property type="entry name" value="ACP-like"/>
    <property type="match status" value="1"/>
</dbReference>
<dbReference type="SUPFAM" id="SSF55048">
    <property type="entry name" value="Probable ACP-binding domain of malonyl-CoA ACP transacylase"/>
    <property type="match status" value="1"/>
</dbReference>
<feature type="domain" description="Carrier" evidence="9">
    <location>
        <begin position="2317"/>
        <end position="2394"/>
    </location>
</feature>
<dbReference type="Pfam" id="PF00107">
    <property type="entry name" value="ADH_zinc_N"/>
    <property type="match status" value="1"/>
</dbReference>
<dbReference type="CDD" id="cd05195">
    <property type="entry name" value="enoyl_red"/>
    <property type="match status" value="1"/>
</dbReference>
<dbReference type="SMART" id="SM00825">
    <property type="entry name" value="PKS_KS"/>
    <property type="match status" value="1"/>
</dbReference>
<evidence type="ECO:0000259" key="10">
    <source>
        <dbReference type="PROSITE" id="PS52004"/>
    </source>
</evidence>
<dbReference type="InterPro" id="IPR036736">
    <property type="entry name" value="ACP-like_sf"/>
</dbReference>
<dbReference type="SMART" id="SM00827">
    <property type="entry name" value="PKS_AT"/>
    <property type="match status" value="1"/>
</dbReference>
<dbReference type="SUPFAM" id="SSF47336">
    <property type="entry name" value="ACP-like"/>
    <property type="match status" value="1"/>
</dbReference>
<dbReference type="Gene3D" id="3.40.366.10">
    <property type="entry name" value="Malonyl-Coenzyme A Acyl Carrier Protein, domain 2"/>
    <property type="match status" value="1"/>
</dbReference>
<dbReference type="InterPro" id="IPR013968">
    <property type="entry name" value="PKS_KR"/>
</dbReference>
<dbReference type="InterPro" id="IPR020806">
    <property type="entry name" value="PKS_PP-bd"/>
</dbReference>
<keyword evidence="3" id="KW-0808">Transferase</keyword>
<name>A0A437MHJ3_9PROT</name>
<evidence type="ECO:0000256" key="8">
    <source>
        <dbReference type="SAM" id="MobiDB-lite"/>
    </source>
</evidence>
<dbReference type="SUPFAM" id="SSF53901">
    <property type="entry name" value="Thiolase-like"/>
    <property type="match status" value="1"/>
</dbReference>
<dbReference type="InterPro" id="IPR020843">
    <property type="entry name" value="ER"/>
</dbReference>
<dbReference type="Gene3D" id="3.90.180.10">
    <property type="entry name" value="Medium-chain alcohol dehydrogenases, catalytic domain"/>
    <property type="match status" value="1"/>
</dbReference>
<evidence type="ECO:0000256" key="6">
    <source>
        <dbReference type="ARBA" id="ARBA00023315"/>
    </source>
</evidence>
<feature type="active site" description="Proton donor; for dehydratase activity" evidence="7">
    <location>
        <position position="1145"/>
    </location>
</feature>
<dbReference type="Gene3D" id="3.40.50.720">
    <property type="entry name" value="NAD(P)-binding Rossmann-like Domain"/>
    <property type="match status" value="3"/>
</dbReference>
<dbReference type="Pfam" id="PF00550">
    <property type="entry name" value="PP-binding"/>
    <property type="match status" value="1"/>
</dbReference>
<dbReference type="InterPro" id="IPR050091">
    <property type="entry name" value="PKS_NRPS_Biosynth_Enz"/>
</dbReference>
<dbReference type="InterPro" id="IPR042104">
    <property type="entry name" value="PKS_dehydratase_sf"/>
</dbReference>
<dbReference type="InterPro" id="IPR006162">
    <property type="entry name" value="Ppantetheine_attach_site"/>
</dbReference>